<keyword evidence="1" id="KW-0472">Membrane</keyword>
<name>A0A158BD06_9BURK</name>
<dbReference type="EMBL" id="FCOE02000009">
    <property type="protein sequence ID" value="SAK67770.1"/>
    <property type="molecule type" value="Genomic_DNA"/>
</dbReference>
<sequence length="48" mass="5356">MKADSRSKRKTLVMQICWFIALWVFGVAATMIAVYPLKLLIKLASQGG</sequence>
<dbReference type="OrthoDB" id="7907876at2"/>
<feature type="transmembrane region" description="Helical" evidence="1">
    <location>
        <begin position="12"/>
        <end position="35"/>
    </location>
</feature>
<evidence type="ECO:0000313" key="3">
    <source>
        <dbReference type="Proteomes" id="UP000054911"/>
    </source>
</evidence>
<evidence type="ECO:0000256" key="1">
    <source>
        <dbReference type="SAM" id="Phobius"/>
    </source>
</evidence>
<dbReference type="AlphaFoldDB" id="A0A158BD06"/>
<organism evidence="2 3">
    <name type="scientific">Caballeronia pedi</name>
    <dbReference type="NCBI Taxonomy" id="1777141"/>
    <lineage>
        <taxon>Bacteria</taxon>
        <taxon>Pseudomonadati</taxon>
        <taxon>Pseudomonadota</taxon>
        <taxon>Betaproteobacteria</taxon>
        <taxon>Burkholderiales</taxon>
        <taxon>Burkholderiaceae</taxon>
        <taxon>Caballeronia</taxon>
    </lineage>
</organism>
<keyword evidence="3" id="KW-1185">Reference proteome</keyword>
<reference evidence="2" key="1">
    <citation type="submission" date="2016-01" db="EMBL/GenBank/DDBJ databases">
        <authorList>
            <person name="Peeters C."/>
        </authorList>
    </citation>
    <scope>NUCLEOTIDE SEQUENCE [LARGE SCALE GENOMIC DNA]</scope>
    <source>
        <strain evidence="2">LMG 29323</strain>
    </source>
</reference>
<proteinExistence type="predicted"/>
<comment type="caution">
    <text evidence="2">The sequence shown here is derived from an EMBL/GenBank/DDBJ whole genome shotgun (WGS) entry which is preliminary data.</text>
</comment>
<dbReference type="Proteomes" id="UP000054911">
    <property type="component" value="Unassembled WGS sequence"/>
</dbReference>
<keyword evidence="1" id="KW-0812">Transmembrane</keyword>
<gene>
    <name evidence="2" type="ORF">AWB80_03347</name>
</gene>
<protein>
    <recommendedName>
        <fullName evidence="4">DUF2474 domain-containing protein</fullName>
    </recommendedName>
</protein>
<dbReference type="STRING" id="1777141.AWB80_03347"/>
<evidence type="ECO:0000313" key="2">
    <source>
        <dbReference type="EMBL" id="SAK67770.1"/>
    </source>
</evidence>
<keyword evidence="1" id="KW-1133">Transmembrane helix</keyword>
<dbReference type="RefSeq" id="WP_160147450.1">
    <property type="nucleotide sequence ID" value="NZ_FCOE02000009.1"/>
</dbReference>
<evidence type="ECO:0008006" key="4">
    <source>
        <dbReference type="Google" id="ProtNLM"/>
    </source>
</evidence>
<accession>A0A158BD06</accession>